<evidence type="ECO:0000313" key="3">
    <source>
        <dbReference type="Proteomes" id="UP000389128"/>
    </source>
</evidence>
<keyword evidence="2" id="KW-0808">Transferase</keyword>
<dbReference type="AlphaFoldDB" id="A0A6C2D2H0"/>
<dbReference type="OrthoDB" id="4349922at2"/>
<dbReference type="Pfam" id="PF13480">
    <property type="entry name" value="Acetyltransf_6"/>
    <property type="match status" value="1"/>
</dbReference>
<name>A0A6C2D2H0_9RHOO</name>
<dbReference type="InterPro" id="IPR016181">
    <property type="entry name" value="Acyl_CoA_acyltransferase"/>
</dbReference>
<proteinExistence type="predicted"/>
<gene>
    <name evidence="2" type="ORF">ETQ85_06285</name>
</gene>
<protein>
    <submittedName>
        <fullName evidence="2">GNAT family N-acetyltransferase</fullName>
    </submittedName>
</protein>
<dbReference type="EMBL" id="SDKK01000005">
    <property type="protein sequence ID" value="TYC60114.1"/>
    <property type="molecule type" value="Genomic_DNA"/>
</dbReference>
<reference evidence="2 3" key="1">
    <citation type="submission" date="2019-01" db="EMBL/GenBank/DDBJ databases">
        <title>Zoogloea oleivorans genome sequencing and assembly.</title>
        <authorList>
            <person name="Tancsics A."/>
            <person name="Farkas M."/>
            <person name="Kriszt B."/>
            <person name="Maroti G."/>
            <person name="Horvath B."/>
        </authorList>
    </citation>
    <scope>NUCLEOTIDE SEQUENCE [LARGE SCALE GENOMIC DNA]</scope>
    <source>
        <strain evidence="2 3">Buc</strain>
    </source>
</reference>
<sequence length="236" mass="27264">MLGQPHMLSSTPTQSHQAPTDDYIDTGWLELVGSFESYWHERSKNLRHNLRKQRHKLADQGVNISLREVTAPEDMAAAVARYGALESAGWKAGIGIGTAVHPDNEQGRFYRQLLEKSARAGEALVCEYWFDDRMVASNLCQLRGDTLVVLKTTYDEGCKHVSPAFLLREAELQSFFETGRIRRLEFYGRLRPWHTHWTEHRRTLYHTTTYRTSWVRQLARLRQASRHDQTATPLTP</sequence>
<feature type="domain" description="BioF2-like acetyltransferase" evidence="1">
    <location>
        <begin position="45"/>
        <end position="188"/>
    </location>
</feature>
<dbReference type="GO" id="GO:0016740">
    <property type="term" value="F:transferase activity"/>
    <property type="evidence" value="ECO:0007669"/>
    <property type="project" value="UniProtKB-KW"/>
</dbReference>
<dbReference type="InterPro" id="IPR038740">
    <property type="entry name" value="BioF2-like_GNAT_dom"/>
</dbReference>
<accession>A0A6C2D2H0</accession>
<dbReference type="SUPFAM" id="SSF55729">
    <property type="entry name" value="Acyl-CoA N-acyltransferases (Nat)"/>
    <property type="match status" value="1"/>
</dbReference>
<organism evidence="2 3">
    <name type="scientific">Zoogloea oleivorans</name>
    <dbReference type="NCBI Taxonomy" id="1552750"/>
    <lineage>
        <taxon>Bacteria</taxon>
        <taxon>Pseudomonadati</taxon>
        <taxon>Pseudomonadota</taxon>
        <taxon>Betaproteobacteria</taxon>
        <taxon>Rhodocyclales</taxon>
        <taxon>Zoogloeaceae</taxon>
        <taxon>Zoogloea</taxon>
    </lineage>
</organism>
<dbReference type="Proteomes" id="UP000389128">
    <property type="component" value="Unassembled WGS sequence"/>
</dbReference>
<evidence type="ECO:0000259" key="1">
    <source>
        <dbReference type="Pfam" id="PF13480"/>
    </source>
</evidence>
<evidence type="ECO:0000313" key="2">
    <source>
        <dbReference type="EMBL" id="TYC60114.1"/>
    </source>
</evidence>
<keyword evidence="3" id="KW-1185">Reference proteome</keyword>
<comment type="caution">
    <text evidence="2">The sequence shown here is derived from an EMBL/GenBank/DDBJ whole genome shotgun (WGS) entry which is preliminary data.</text>
</comment>